<evidence type="ECO:0000313" key="1">
    <source>
        <dbReference type="EMBL" id="KAI4389983.1"/>
    </source>
</evidence>
<organism evidence="1 2">
    <name type="scientific">Melastoma candidum</name>
    <dbReference type="NCBI Taxonomy" id="119954"/>
    <lineage>
        <taxon>Eukaryota</taxon>
        <taxon>Viridiplantae</taxon>
        <taxon>Streptophyta</taxon>
        <taxon>Embryophyta</taxon>
        <taxon>Tracheophyta</taxon>
        <taxon>Spermatophyta</taxon>
        <taxon>Magnoliopsida</taxon>
        <taxon>eudicotyledons</taxon>
        <taxon>Gunneridae</taxon>
        <taxon>Pentapetalae</taxon>
        <taxon>rosids</taxon>
        <taxon>malvids</taxon>
        <taxon>Myrtales</taxon>
        <taxon>Melastomataceae</taxon>
        <taxon>Melastomatoideae</taxon>
        <taxon>Melastomateae</taxon>
        <taxon>Melastoma</taxon>
    </lineage>
</organism>
<dbReference type="Proteomes" id="UP001057402">
    <property type="component" value="Chromosome 1"/>
</dbReference>
<proteinExistence type="predicted"/>
<dbReference type="EMBL" id="CM042880">
    <property type="protein sequence ID" value="KAI4389983.1"/>
    <property type="molecule type" value="Genomic_DNA"/>
</dbReference>
<keyword evidence="2" id="KW-1185">Reference proteome</keyword>
<protein>
    <submittedName>
        <fullName evidence="1">Uncharacterized protein</fullName>
    </submittedName>
</protein>
<sequence length="271" mass="30772">MQWPFQASVGLSRLLKLKKKDLLGKSDPYVKISLTEDKLSTKKTTVKHSNLNPEWNEELNLVIKDPESRALELIVYDWDKVGKHEKMGMNVVPLMELAPEEPTVITLILLKNMDPNDPLNEKPRGDLIVELTYKPFKDDQMPVEAKDSNDVEKAPAETPPGGGLLAVIVHEAQDVEGRYHTKPYVRLLYRGEERKTKYVKENRDPRWEEEFQFMLEEPLTDNRLHVEVISTSSKLGLLHPKERRGSICSGCGAVRLGFCFGIIEEGRGVAG</sequence>
<comment type="caution">
    <text evidence="1">The sequence shown here is derived from an EMBL/GenBank/DDBJ whole genome shotgun (WGS) entry which is preliminary data.</text>
</comment>
<name>A0ACB9SFH0_9MYRT</name>
<evidence type="ECO:0000313" key="2">
    <source>
        <dbReference type="Proteomes" id="UP001057402"/>
    </source>
</evidence>
<accession>A0ACB9SFH0</accession>
<gene>
    <name evidence="1" type="ORF">MLD38_002142</name>
</gene>
<reference evidence="2" key="1">
    <citation type="journal article" date="2023" name="Front. Plant Sci.">
        <title>Chromosomal-level genome assembly of Melastoma candidum provides insights into trichome evolution.</title>
        <authorList>
            <person name="Zhong Y."/>
            <person name="Wu W."/>
            <person name="Sun C."/>
            <person name="Zou P."/>
            <person name="Liu Y."/>
            <person name="Dai S."/>
            <person name="Zhou R."/>
        </authorList>
    </citation>
    <scope>NUCLEOTIDE SEQUENCE [LARGE SCALE GENOMIC DNA]</scope>
</reference>